<dbReference type="GO" id="GO:0043022">
    <property type="term" value="F:ribosome binding"/>
    <property type="evidence" value="ECO:0007669"/>
    <property type="project" value="InterPro"/>
</dbReference>
<accession>A0A1Q8S666</accession>
<sequence length="118" mass="13845">MARSTSKAYKHFQRALALWPKDNLRPETQFNEIIARGIERRYTKPAVVDELKELKQVNALYALADDRFKNKFTLNGELLRPASQPTYFDDLLRELEEAPTRGWLQNMSKKLSGMFRLQ</sequence>
<keyword evidence="2" id="KW-1185">Reference proteome</keyword>
<dbReference type="Pfam" id="PF20180">
    <property type="entry name" value="UQCC2_CBP6"/>
    <property type="match status" value="1"/>
</dbReference>
<dbReference type="AlphaFoldDB" id="A0A1Q8S666"/>
<dbReference type="STRING" id="708187.A0A1Q8S666"/>
<comment type="caution">
    <text evidence="1">The sequence shown here is derived from an EMBL/GenBank/DDBJ whole genome shotgun (WGS) entry which is preliminary data.</text>
</comment>
<dbReference type="PANTHER" id="PTHR28250">
    <property type="entry name" value="CYTOCHROME B PRE-MRNA-PROCESSING PROTEIN 6"/>
    <property type="match status" value="1"/>
</dbReference>
<dbReference type="OrthoDB" id="2107880at2759"/>
<reference evidence="1 2" key="1">
    <citation type="submission" date="2016-11" db="EMBL/GenBank/DDBJ databases">
        <title>Draft Genome Assembly of Colletotrichum chlorophyti a pathogen of herbaceous plants.</title>
        <authorList>
            <person name="Gan P."/>
            <person name="Narusaka M."/>
            <person name="Tsushima A."/>
            <person name="Narusaka Y."/>
            <person name="Takano Y."/>
            <person name="Shirasu K."/>
        </authorList>
    </citation>
    <scope>NUCLEOTIDE SEQUENCE [LARGE SCALE GENOMIC DNA]</scope>
    <source>
        <strain evidence="1 2">NTL11</strain>
    </source>
</reference>
<dbReference type="EMBL" id="MPGH01000013">
    <property type="protein sequence ID" value="OLN96902.1"/>
    <property type="molecule type" value="Genomic_DNA"/>
</dbReference>
<evidence type="ECO:0000313" key="1">
    <source>
        <dbReference type="EMBL" id="OLN96902.1"/>
    </source>
</evidence>
<proteinExistence type="predicted"/>
<dbReference type="GO" id="GO:0061671">
    <property type="term" value="C:Cbp3p-Cbp6 complex"/>
    <property type="evidence" value="ECO:0007669"/>
    <property type="project" value="InterPro"/>
</dbReference>
<dbReference type="InterPro" id="IPR037653">
    <property type="entry name" value="Cbp6"/>
</dbReference>
<dbReference type="Proteomes" id="UP000186583">
    <property type="component" value="Unassembled WGS sequence"/>
</dbReference>
<evidence type="ECO:0000313" key="2">
    <source>
        <dbReference type="Proteomes" id="UP000186583"/>
    </source>
</evidence>
<organism evidence="1 2">
    <name type="scientific">Colletotrichum chlorophyti</name>
    <dbReference type="NCBI Taxonomy" id="708187"/>
    <lineage>
        <taxon>Eukaryota</taxon>
        <taxon>Fungi</taxon>
        <taxon>Dikarya</taxon>
        <taxon>Ascomycota</taxon>
        <taxon>Pezizomycotina</taxon>
        <taxon>Sordariomycetes</taxon>
        <taxon>Hypocreomycetidae</taxon>
        <taxon>Glomerellales</taxon>
        <taxon>Glomerellaceae</taxon>
        <taxon>Colletotrichum</taxon>
    </lineage>
</organism>
<protein>
    <submittedName>
        <fullName evidence="1">Uncharacterized protein</fullName>
    </submittedName>
</protein>
<gene>
    <name evidence="1" type="ORF">CCHL11_08475</name>
</gene>
<name>A0A1Q8S666_9PEZI</name>
<dbReference type="GO" id="GO:0034551">
    <property type="term" value="P:mitochondrial respiratory chain complex III assembly"/>
    <property type="evidence" value="ECO:0007669"/>
    <property type="project" value="TreeGrafter"/>
</dbReference>
<dbReference type="PANTHER" id="PTHR28250:SF1">
    <property type="entry name" value="CYTOCHROME B PRE-MRNA-PROCESSING PROTEIN 6"/>
    <property type="match status" value="1"/>
</dbReference>